<comment type="caution">
    <text evidence="3">The sequence shown here is derived from an EMBL/GenBank/DDBJ whole genome shotgun (WGS) entry which is preliminary data.</text>
</comment>
<gene>
    <name evidence="3" type="ORF">GCM10023322_29270</name>
</gene>
<sequence length="150" mass="16018">MTNPSGFELGSDGTAPLVVGVDGSGTSWRALYYAFGIARRQNATVLAVFAVSSPIALDDDELMACATTQANDQLADELRLTIQTLAADYRVRTTFVSLVGDPVGTLIRIADEQRADALIIGASQAFIHRVLPSKAVRAVRRCRCPVIVVP</sequence>
<keyword evidence="4" id="KW-1185">Reference proteome</keyword>
<dbReference type="Pfam" id="PF00582">
    <property type="entry name" value="Usp"/>
    <property type="match status" value="1"/>
</dbReference>
<accession>A0ABP9RRA7</accession>
<dbReference type="PANTHER" id="PTHR46268">
    <property type="entry name" value="STRESS RESPONSE PROTEIN NHAX"/>
    <property type="match status" value="1"/>
</dbReference>
<dbReference type="RefSeq" id="WP_345629870.1">
    <property type="nucleotide sequence ID" value="NZ_BAABJQ010000007.1"/>
</dbReference>
<organism evidence="3 4">
    <name type="scientific">Rugosimonospora acidiphila</name>
    <dbReference type="NCBI Taxonomy" id="556531"/>
    <lineage>
        <taxon>Bacteria</taxon>
        <taxon>Bacillati</taxon>
        <taxon>Actinomycetota</taxon>
        <taxon>Actinomycetes</taxon>
        <taxon>Micromonosporales</taxon>
        <taxon>Micromonosporaceae</taxon>
        <taxon>Rugosimonospora</taxon>
    </lineage>
</organism>
<reference evidence="4" key="1">
    <citation type="journal article" date="2019" name="Int. J. Syst. Evol. Microbiol.">
        <title>The Global Catalogue of Microorganisms (GCM) 10K type strain sequencing project: providing services to taxonomists for standard genome sequencing and annotation.</title>
        <authorList>
            <consortium name="The Broad Institute Genomics Platform"/>
            <consortium name="The Broad Institute Genome Sequencing Center for Infectious Disease"/>
            <person name="Wu L."/>
            <person name="Ma J."/>
        </authorList>
    </citation>
    <scope>NUCLEOTIDE SEQUENCE [LARGE SCALE GENOMIC DNA]</scope>
    <source>
        <strain evidence="4">JCM 18304</strain>
    </source>
</reference>
<dbReference type="InterPro" id="IPR006016">
    <property type="entry name" value="UspA"/>
</dbReference>
<dbReference type="CDD" id="cd00293">
    <property type="entry name" value="USP-like"/>
    <property type="match status" value="1"/>
</dbReference>
<evidence type="ECO:0000313" key="4">
    <source>
        <dbReference type="Proteomes" id="UP001501570"/>
    </source>
</evidence>
<evidence type="ECO:0000256" key="1">
    <source>
        <dbReference type="ARBA" id="ARBA00008791"/>
    </source>
</evidence>
<evidence type="ECO:0000313" key="3">
    <source>
        <dbReference type="EMBL" id="GAA5185392.1"/>
    </source>
</evidence>
<evidence type="ECO:0000259" key="2">
    <source>
        <dbReference type="Pfam" id="PF00582"/>
    </source>
</evidence>
<name>A0ABP9RRA7_9ACTN</name>
<dbReference type="Gene3D" id="3.40.50.620">
    <property type="entry name" value="HUPs"/>
    <property type="match status" value="1"/>
</dbReference>
<dbReference type="PANTHER" id="PTHR46268:SF6">
    <property type="entry name" value="UNIVERSAL STRESS PROTEIN UP12"/>
    <property type="match status" value="1"/>
</dbReference>
<comment type="similarity">
    <text evidence="1">Belongs to the universal stress protein A family.</text>
</comment>
<proteinExistence type="inferred from homology"/>
<feature type="domain" description="UspA" evidence="2">
    <location>
        <begin position="17"/>
        <end position="150"/>
    </location>
</feature>
<protein>
    <submittedName>
        <fullName evidence="3">Universal stress protein</fullName>
    </submittedName>
</protein>
<dbReference type="Proteomes" id="UP001501570">
    <property type="component" value="Unassembled WGS sequence"/>
</dbReference>
<dbReference type="SUPFAM" id="SSF52402">
    <property type="entry name" value="Adenine nucleotide alpha hydrolases-like"/>
    <property type="match status" value="1"/>
</dbReference>
<dbReference type="InterPro" id="IPR014729">
    <property type="entry name" value="Rossmann-like_a/b/a_fold"/>
</dbReference>
<dbReference type="EMBL" id="BAABJQ010000007">
    <property type="protein sequence ID" value="GAA5185392.1"/>
    <property type="molecule type" value="Genomic_DNA"/>
</dbReference>